<sequence length="301" mass="32643">MSKITKRLYLAAAVQSGGIIACLAAAFFPENLSTCLSIAVGSLFLAGWLYHFERIERLEICIEVPYEVLVPREPANECLNTPERIPLDPRLREHLGELGLSITHTEQDMRFANQLARDASIKVSASSTSIQNSAEIFRELDLSMSQLDQAFNELGGQSVEITALVGSIQDIARQTNLLALNAAIEAARAGTHGRGFAVVADEVRSLSRRVADSSARIHQIAQSLERTAGDARGGLEQLSVSARNGLAQSDDALLSMQGLRDAAVDRMEIVERIMSRLSGLSRLADQAESLLPDEKLTGMSN</sequence>
<reference evidence="11 12" key="1">
    <citation type="submission" date="2019-10" db="EMBL/GenBank/DDBJ databases">
        <title>Evaluation of single-gene subtyping targets for Pseudomonas.</title>
        <authorList>
            <person name="Reichler S.J."/>
            <person name="Orsi R.H."/>
            <person name="Wiedmann M."/>
            <person name="Martin N.H."/>
            <person name="Murphy S.I."/>
        </authorList>
    </citation>
    <scope>NUCLEOTIDE SEQUENCE [LARGE SCALE GENOMIC DNA]</scope>
    <source>
        <strain evidence="11 12">FSL R10-1637</strain>
    </source>
</reference>
<feature type="domain" description="Methyl-accepting transducer" evidence="10">
    <location>
        <begin position="95"/>
        <end position="295"/>
    </location>
</feature>
<protein>
    <submittedName>
        <fullName evidence="11">Chemotaxis protein</fullName>
    </submittedName>
</protein>
<evidence type="ECO:0000256" key="9">
    <source>
        <dbReference type="SAM" id="Phobius"/>
    </source>
</evidence>
<evidence type="ECO:0000256" key="1">
    <source>
        <dbReference type="ARBA" id="ARBA00004236"/>
    </source>
</evidence>
<evidence type="ECO:0000256" key="3">
    <source>
        <dbReference type="ARBA" id="ARBA00022481"/>
    </source>
</evidence>
<keyword evidence="4 9" id="KW-0812">Transmembrane</keyword>
<evidence type="ECO:0000256" key="2">
    <source>
        <dbReference type="ARBA" id="ARBA00022475"/>
    </source>
</evidence>
<evidence type="ECO:0000256" key="6">
    <source>
        <dbReference type="ARBA" id="ARBA00023136"/>
    </source>
</evidence>
<evidence type="ECO:0000259" key="10">
    <source>
        <dbReference type="PROSITE" id="PS50111"/>
    </source>
</evidence>
<dbReference type="Proteomes" id="UP000478064">
    <property type="component" value="Unassembled WGS sequence"/>
</dbReference>
<comment type="subcellular location">
    <subcellularLocation>
        <location evidence="1">Cell membrane</location>
    </subcellularLocation>
</comment>
<organism evidence="11 12">
    <name type="scientific">Pseudomonas helleri</name>
    <dbReference type="NCBI Taxonomy" id="1608996"/>
    <lineage>
        <taxon>Bacteria</taxon>
        <taxon>Pseudomonadati</taxon>
        <taxon>Pseudomonadota</taxon>
        <taxon>Gammaproteobacteria</taxon>
        <taxon>Pseudomonadales</taxon>
        <taxon>Pseudomonadaceae</taxon>
        <taxon>Pseudomonas</taxon>
    </lineage>
</organism>
<accession>A0A6L5I245</accession>
<dbReference type="SUPFAM" id="SSF58104">
    <property type="entry name" value="Methyl-accepting chemotaxis protein (MCP) signaling domain"/>
    <property type="match status" value="1"/>
</dbReference>
<dbReference type="GO" id="GO:0007165">
    <property type="term" value="P:signal transduction"/>
    <property type="evidence" value="ECO:0007669"/>
    <property type="project" value="UniProtKB-KW"/>
</dbReference>
<dbReference type="Gene3D" id="1.10.287.950">
    <property type="entry name" value="Methyl-accepting chemotaxis protein"/>
    <property type="match status" value="1"/>
</dbReference>
<keyword evidence="2" id="KW-1003">Cell membrane</keyword>
<keyword evidence="7 8" id="KW-0807">Transducer</keyword>
<proteinExistence type="predicted"/>
<evidence type="ECO:0000313" key="12">
    <source>
        <dbReference type="Proteomes" id="UP000478064"/>
    </source>
</evidence>
<evidence type="ECO:0000256" key="5">
    <source>
        <dbReference type="ARBA" id="ARBA00022989"/>
    </source>
</evidence>
<dbReference type="PROSITE" id="PS51257">
    <property type="entry name" value="PROKAR_LIPOPROTEIN"/>
    <property type="match status" value="1"/>
</dbReference>
<dbReference type="PANTHER" id="PTHR32089:SF112">
    <property type="entry name" value="LYSOZYME-LIKE PROTEIN-RELATED"/>
    <property type="match status" value="1"/>
</dbReference>
<evidence type="ECO:0000256" key="8">
    <source>
        <dbReference type="PROSITE-ProRule" id="PRU00284"/>
    </source>
</evidence>
<evidence type="ECO:0000313" key="11">
    <source>
        <dbReference type="EMBL" id="MQU08741.1"/>
    </source>
</evidence>
<comment type="caution">
    <text evidence="11">The sequence shown here is derived from an EMBL/GenBank/DDBJ whole genome shotgun (WGS) entry which is preliminary data.</text>
</comment>
<keyword evidence="6 9" id="KW-0472">Membrane</keyword>
<dbReference type="PROSITE" id="PS50111">
    <property type="entry name" value="CHEMOTAXIS_TRANSDUC_2"/>
    <property type="match status" value="1"/>
</dbReference>
<dbReference type="SMART" id="SM00283">
    <property type="entry name" value="MA"/>
    <property type="match status" value="1"/>
</dbReference>
<dbReference type="InterPro" id="IPR004089">
    <property type="entry name" value="MCPsignal_dom"/>
</dbReference>
<dbReference type="GO" id="GO:0006935">
    <property type="term" value="P:chemotaxis"/>
    <property type="evidence" value="ECO:0007669"/>
    <property type="project" value="UniProtKB-ARBA"/>
</dbReference>
<feature type="transmembrane region" description="Helical" evidence="9">
    <location>
        <begin position="7"/>
        <end position="28"/>
    </location>
</feature>
<dbReference type="Pfam" id="PF00015">
    <property type="entry name" value="MCPsignal"/>
    <property type="match status" value="1"/>
</dbReference>
<dbReference type="EMBL" id="WIVU01000073">
    <property type="protein sequence ID" value="MQU08741.1"/>
    <property type="molecule type" value="Genomic_DNA"/>
</dbReference>
<name>A0A6L5I245_9PSED</name>
<dbReference type="GO" id="GO:0005886">
    <property type="term" value="C:plasma membrane"/>
    <property type="evidence" value="ECO:0007669"/>
    <property type="project" value="UniProtKB-SubCell"/>
</dbReference>
<keyword evidence="3" id="KW-0488">Methylation</keyword>
<evidence type="ECO:0000256" key="4">
    <source>
        <dbReference type="ARBA" id="ARBA00022692"/>
    </source>
</evidence>
<dbReference type="AlphaFoldDB" id="A0A6L5I245"/>
<dbReference type="PANTHER" id="PTHR32089">
    <property type="entry name" value="METHYL-ACCEPTING CHEMOTAXIS PROTEIN MCPB"/>
    <property type="match status" value="1"/>
</dbReference>
<evidence type="ECO:0000256" key="7">
    <source>
        <dbReference type="ARBA" id="ARBA00023224"/>
    </source>
</evidence>
<keyword evidence="5 9" id="KW-1133">Transmembrane helix</keyword>
<gene>
    <name evidence="11" type="ORF">GHO27_24095</name>
</gene>